<evidence type="ECO:0000256" key="2">
    <source>
        <dbReference type="ARBA" id="ARBA00022617"/>
    </source>
</evidence>
<keyword evidence="6" id="KW-0812">Transmembrane</keyword>
<dbReference type="Proteomes" id="UP001174677">
    <property type="component" value="Unassembled WGS sequence"/>
</dbReference>
<evidence type="ECO:0000256" key="4">
    <source>
        <dbReference type="ARBA" id="ARBA00023002"/>
    </source>
</evidence>
<proteinExistence type="inferred from homology"/>
<keyword evidence="2" id="KW-0349">Heme</keyword>
<feature type="transmembrane region" description="Helical" evidence="6">
    <location>
        <begin position="6"/>
        <end position="26"/>
    </location>
</feature>
<dbReference type="PANTHER" id="PTHR47955:SF8">
    <property type="entry name" value="CYTOCHROME P450 71D11-LIKE"/>
    <property type="match status" value="1"/>
</dbReference>
<dbReference type="PRINTS" id="PR00385">
    <property type="entry name" value="P450"/>
</dbReference>
<dbReference type="Pfam" id="PF00067">
    <property type="entry name" value="p450"/>
    <property type="match status" value="1"/>
</dbReference>
<keyword evidence="6" id="KW-1133">Transmembrane helix</keyword>
<keyword evidence="6" id="KW-0472">Membrane</keyword>
<dbReference type="CDD" id="cd11072">
    <property type="entry name" value="CYP71-like"/>
    <property type="match status" value="1"/>
</dbReference>
<evidence type="ECO:0000256" key="3">
    <source>
        <dbReference type="ARBA" id="ARBA00022723"/>
    </source>
</evidence>
<evidence type="ECO:0000256" key="5">
    <source>
        <dbReference type="ARBA" id="ARBA00023004"/>
    </source>
</evidence>
<protein>
    <recommendedName>
        <fullName evidence="9">Cytochrome P450</fullName>
    </recommendedName>
</protein>
<comment type="similarity">
    <text evidence="1">Belongs to the cytochrome P450 family.</text>
</comment>
<organism evidence="7 8">
    <name type="scientific">Hevea brasiliensis</name>
    <name type="common">Para rubber tree</name>
    <name type="synonym">Siphonia brasiliensis</name>
    <dbReference type="NCBI Taxonomy" id="3981"/>
    <lineage>
        <taxon>Eukaryota</taxon>
        <taxon>Viridiplantae</taxon>
        <taxon>Streptophyta</taxon>
        <taxon>Embryophyta</taxon>
        <taxon>Tracheophyta</taxon>
        <taxon>Spermatophyta</taxon>
        <taxon>Magnoliopsida</taxon>
        <taxon>eudicotyledons</taxon>
        <taxon>Gunneridae</taxon>
        <taxon>Pentapetalae</taxon>
        <taxon>rosids</taxon>
        <taxon>fabids</taxon>
        <taxon>Malpighiales</taxon>
        <taxon>Euphorbiaceae</taxon>
        <taxon>Crotonoideae</taxon>
        <taxon>Micrandreae</taxon>
        <taxon>Hevea</taxon>
    </lineage>
</organism>
<dbReference type="SUPFAM" id="SSF48264">
    <property type="entry name" value="Cytochrome P450"/>
    <property type="match status" value="1"/>
</dbReference>
<dbReference type="PANTHER" id="PTHR47955">
    <property type="entry name" value="CYTOCHROME P450 FAMILY 71 PROTEIN"/>
    <property type="match status" value="1"/>
</dbReference>
<keyword evidence="8" id="KW-1185">Reference proteome</keyword>
<evidence type="ECO:0008006" key="9">
    <source>
        <dbReference type="Google" id="ProtNLM"/>
    </source>
</evidence>
<evidence type="ECO:0000313" key="8">
    <source>
        <dbReference type="Proteomes" id="UP001174677"/>
    </source>
</evidence>
<dbReference type="InterPro" id="IPR002401">
    <property type="entry name" value="Cyt_P450_E_grp-I"/>
</dbReference>
<keyword evidence="3" id="KW-0479">Metal-binding</keyword>
<gene>
    <name evidence="7" type="ORF">P3X46_034922</name>
</gene>
<dbReference type="Gene3D" id="1.10.630.10">
    <property type="entry name" value="Cytochrome P450"/>
    <property type="match status" value="1"/>
</dbReference>
<dbReference type="InterPro" id="IPR001128">
    <property type="entry name" value="Cyt_P450"/>
</dbReference>
<evidence type="ECO:0000313" key="7">
    <source>
        <dbReference type="EMBL" id="KAJ9128524.1"/>
    </source>
</evidence>
<evidence type="ECO:0000256" key="1">
    <source>
        <dbReference type="ARBA" id="ARBA00010617"/>
    </source>
</evidence>
<accession>A0ABQ9KA70</accession>
<dbReference type="EMBL" id="JARPOI010000575">
    <property type="protein sequence ID" value="KAJ9128524.1"/>
    <property type="molecule type" value="Genomic_DNA"/>
</dbReference>
<reference evidence="7 8" key="1">
    <citation type="journal article" date="2023" name="Plant Biotechnol. J.">
        <title>Chromosome-level wild Hevea brasiliensis genome provides new tools for genomic-assisted breeding and valuable loci to elevate rubber yield.</title>
        <authorList>
            <person name="Cheng H."/>
            <person name="Song X."/>
            <person name="Hu Y."/>
            <person name="Wu T."/>
            <person name="Yang Q."/>
            <person name="An Z."/>
            <person name="Feng S."/>
            <person name="Deng Z."/>
            <person name="Wu W."/>
            <person name="Zeng X."/>
            <person name="Tu M."/>
            <person name="Wang X."/>
            <person name="Huang H."/>
        </authorList>
    </citation>
    <scope>NUCLEOTIDE SEQUENCE [LARGE SCALE GENOMIC DNA]</scope>
    <source>
        <strain evidence="7">MT/VB/25A 57/8</strain>
    </source>
</reference>
<keyword evidence="4" id="KW-0560">Oxidoreductase</keyword>
<comment type="caution">
    <text evidence="7">The sequence shown here is derived from an EMBL/GenBank/DDBJ whole genome shotgun (WGS) entry which is preliminary data.</text>
</comment>
<evidence type="ECO:0000256" key="6">
    <source>
        <dbReference type="SAM" id="Phobius"/>
    </source>
</evidence>
<sequence length="492" mass="56539">MEHLLASFLFPFTIFLFIFMVMLRIWRKSKTRNSALNLPPGPRKLPLIGSLHHLAGSVLPHHRLRDLAMKYGPLTHLQLGEVTNIVISSPETAKQVMKTHDIIFSQRPFIPSANLLSYNSTDMAFSPHGDYWRQLGKICLSELLTASRVRSFRPIREEKTSKFVRFISSSARSPINFSRMMDSLTYSIISKAAFGKIWKGEEVFVPTIKKLGQAMGDFNLADLYPFINFLQVITGMKPRLKWLHQAVDNIFENIMNKHRTRKAEGKFVDVGEEEDLVDVLLNIQDKGDLEFPLTTENIKAVILDIFTAGSDTSSTHVDWAMSEMLKNPRVMIKAQEDVRRIFDAQGNIDEAGLQEFNYLKLVIKETLRLHPPVPLLAPRECRESCIINGYNIPEKSRVIVNAWTIGRDPNYWSEAERFYPERFLDNSIDYKGTNFEFIPFGVGRSIFYTLDWKLPSGLKRENLDMTEALNITVRRRNPLYAIPIPYLPLSVK</sequence>
<name>A0ABQ9KA70_HEVBR</name>
<dbReference type="InterPro" id="IPR036396">
    <property type="entry name" value="Cyt_P450_sf"/>
</dbReference>
<keyword evidence="5" id="KW-0408">Iron</keyword>
<dbReference type="PRINTS" id="PR00463">
    <property type="entry name" value="EP450I"/>
</dbReference>